<keyword evidence="4" id="KW-1185">Reference proteome</keyword>
<dbReference type="AlphaFoldDB" id="A0A8K0JUY1"/>
<evidence type="ECO:0000256" key="1">
    <source>
        <dbReference type="SAM" id="MobiDB-lite"/>
    </source>
</evidence>
<dbReference type="Proteomes" id="UP000812966">
    <property type="component" value="Unassembled WGS sequence"/>
</dbReference>
<feature type="region of interest" description="Disordered" evidence="1">
    <location>
        <begin position="150"/>
        <end position="171"/>
    </location>
</feature>
<proteinExistence type="predicted"/>
<feature type="transmembrane region" description="Helical" evidence="2">
    <location>
        <begin position="261"/>
        <end position="283"/>
    </location>
</feature>
<feature type="region of interest" description="Disordered" evidence="1">
    <location>
        <begin position="20"/>
        <end position="120"/>
    </location>
</feature>
<feature type="compositionally biased region" description="Polar residues" evidence="1">
    <location>
        <begin position="27"/>
        <end position="47"/>
    </location>
</feature>
<evidence type="ECO:0000313" key="4">
    <source>
        <dbReference type="Proteomes" id="UP000812966"/>
    </source>
</evidence>
<name>A0A8K0JUY1_9TREE</name>
<sequence length="682" mass="74294">MRPNRSASVSTIASFASALSGEYGTPPLTSSSDSYFLPSTGSPQLGTSDVEDEDEASTTSGPSTPRAKPNLLLDSSVSPPPTYAGKAKAKGSFWIASDDDTEDEEVPTGTVAETWTAGPEDEQFLERLSTSSRGTLHGSPVMGIDDPLLELGISPDDVVSEDGTLPSDDDGDLQDEEWNELEEAEHIPLTNASIRMDEESAPLGGRKRKRRKWREAEQEFARGGHKELWQLVPPQLLSYPLAFLPLIPLLPASFLPGGAAVFIPVIAIITGLSACAHVVTVYLSRYLKVTNFEDILHRSAGKHGLWAGRALQVVGILCTCIGWLRTVHPIWLTFIRPLSSSNFLASRWFVLIISSFFMLPLPSRAKPHTGISILPDLLILLLPMVVFTVIGRTVEISASEQSSPYVPEQPPARYGPFGMESLSSGTALVTIILFNTPHVQTLPIHGSLVRTSRTWFPLPCLIAAGTLLVMVLPYSLVPYYLFNLHEEGVGLSRAGIFAIMQRPEVDGALNFARLCMIALTLTTANQWVGQARAVGLRALGVEREGRAKAQRWLGFAAWIIILAFACIGGWVADQLEVIGGICILAIGWLVPAILFVKNFYISSPLAIVFPSSSLGAQASVATRNIDERSSSVDILLARKERELQKRRTGRRLWQDLIVFIGILPIGLFTIVWLVLLFLGVNI</sequence>
<dbReference type="EMBL" id="JABELV010000017">
    <property type="protein sequence ID" value="KAG7566975.1"/>
    <property type="molecule type" value="Genomic_DNA"/>
</dbReference>
<organism evidence="3 4">
    <name type="scientific">Filobasidium floriforme</name>
    <dbReference type="NCBI Taxonomy" id="5210"/>
    <lineage>
        <taxon>Eukaryota</taxon>
        <taxon>Fungi</taxon>
        <taxon>Dikarya</taxon>
        <taxon>Basidiomycota</taxon>
        <taxon>Agaricomycotina</taxon>
        <taxon>Tremellomycetes</taxon>
        <taxon>Filobasidiales</taxon>
        <taxon>Filobasidiaceae</taxon>
        <taxon>Filobasidium</taxon>
    </lineage>
</organism>
<comment type="caution">
    <text evidence="3">The sequence shown here is derived from an EMBL/GenBank/DDBJ whole genome shotgun (WGS) entry which is preliminary data.</text>
</comment>
<feature type="compositionally biased region" description="Acidic residues" evidence="1">
    <location>
        <begin position="97"/>
        <end position="106"/>
    </location>
</feature>
<feature type="transmembrane region" description="Helical" evidence="2">
    <location>
        <begin position="577"/>
        <end position="596"/>
    </location>
</feature>
<keyword evidence="2" id="KW-1133">Transmembrane helix</keyword>
<feature type="transmembrane region" description="Helical" evidence="2">
    <location>
        <begin position="304"/>
        <end position="324"/>
    </location>
</feature>
<evidence type="ECO:0000313" key="3">
    <source>
        <dbReference type="EMBL" id="KAG7566975.1"/>
    </source>
</evidence>
<feature type="transmembrane region" description="Helical" evidence="2">
    <location>
        <begin position="656"/>
        <end position="680"/>
    </location>
</feature>
<protein>
    <recommendedName>
        <fullName evidence="5">Amino acid transporter transmembrane domain-containing protein</fullName>
    </recommendedName>
</protein>
<gene>
    <name evidence="3" type="ORF">FFLO_01234</name>
</gene>
<feature type="transmembrane region" description="Helical" evidence="2">
    <location>
        <begin position="236"/>
        <end position="255"/>
    </location>
</feature>
<feature type="region of interest" description="Disordered" evidence="1">
    <location>
        <begin position="189"/>
        <end position="210"/>
    </location>
</feature>
<keyword evidence="2" id="KW-0812">Transmembrane</keyword>
<feature type="transmembrane region" description="Helical" evidence="2">
    <location>
        <begin position="373"/>
        <end position="394"/>
    </location>
</feature>
<reference evidence="3" key="1">
    <citation type="submission" date="2020-04" db="EMBL/GenBank/DDBJ databases">
        <title>Analysis of mating type loci in Filobasidium floriforme.</title>
        <authorList>
            <person name="Nowrousian M."/>
        </authorList>
    </citation>
    <scope>NUCLEOTIDE SEQUENCE</scope>
    <source>
        <strain evidence="3">CBS 6242</strain>
    </source>
</reference>
<evidence type="ECO:0000256" key="2">
    <source>
        <dbReference type="SAM" id="Phobius"/>
    </source>
</evidence>
<feature type="transmembrane region" description="Helical" evidence="2">
    <location>
        <begin position="455"/>
        <end position="476"/>
    </location>
</feature>
<keyword evidence="2" id="KW-0472">Membrane</keyword>
<feature type="transmembrane region" description="Helical" evidence="2">
    <location>
        <begin position="552"/>
        <end position="571"/>
    </location>
</feature>
<feature type="transmembrane region" description="Helical" evidence="2">
    <location>
        <begin position="344"/>
        <end position="361"/>
    </location>
</feature>
<evidence type="ECO:0008006" key="5">
    <source>
        <dbReference type="Google" id="ProtNLM"/>
    </source>
</evidence>
<accession>A0A8K0JUY1</accession>